<evidence type="ECO:0000313" key="1">
    <source>
        <dbReference type="EMBL" id="GHE82107.1"/>
    </source>
</evidence>
<reference evidence="2" key="1">
    <citation type="journal article" date="2019" name="Int. J. Syst. Evol. Microbiol.">
        <title>The Global Catalogue of Microorganisms (GCM) 10K type strain sequencing project: providing services to taxonomists for standard genome sequencing and annotation.</title>
        <authorList>
            <consortium name="The Broad Institute Genomics Platform"/>
            <consortium name="The Broad Institute Genome Sequencing Center for Infectious Disease"/>
            <person name="Wu L."/>
            <person name="Ma J."/>
        </authorList>
    </citation>
    <scope>NUCLEOTIDE SEQUENCE [LARGE SCALE GENOMIC DNA]</scope>
    <source>
        <strain evidence="2">CGMCC 4.7677</strain>
    </source>
</reference>
<dbReference type="InterPro" id="IPR027417">
    <property type="entry name" value="P-loop_NTPase"/>
</dbReference>
<comment type="caution">
    <text evidence="1">The sequence shown here is derived from an EMBL/GenBank/DDBJ whole genome shotgun (WGS) entry which is preliminary data.</text>
</comment>
<dbReference type="Proteomes" id="UP000605897">
    <property type="component" value="Unassembled WGS sequence"/>
</dbReference>
<evidence type="ECO:0000313" key="2">
    <source>
        <dbReference type="Proteomes" id="UP000605897"/>
    </source>
</evidence>
<dbReference type="SUPFAM" id="SSF52540">
    <property type="entry name" value="P-loop containing nucleoside triphosphate hydrolases"/>
    <property type="match status" value="1"/>
</dbReference>
<gene>
    <name evidence="1" type="ORF">GCM10017786_11030</name>
</gene>
<sequence length="189" mass="20560">MSAPSEQAIVLLTGIQAAGKSTVAQMLAERLPRSVHVRGDGFRRMIVNGRADMSPHPSAEAVRQLRLRHRLTASTCDAYFDAGFTVVAQDVVLAGHLGEMAGLIRRRPLLVVVLAPQPEAIAAREKGRGKTAYDGWAITQLDTVLRRDTPRLGLWLDTTDQSPADTVDEILARAWTEARVSSARSPTAR</sequence>
<proteinExistence type="predicted"/>
<organism evidence="1 2">
    <name type="scientific">Amycolatopsis deserti</name>
    <dbReference type="NCBI Taxonomy" id="185696"/>
    <lineage>
        <taxon>Bacteria</taxon>
        <taxon>Bacillati</taxon>
        <taxon>Actinomycetota</taxon>
        <taxon>Actinomycetes</taxon>
        <taxon>Pseudonocardiales</taxon>
        <taxon>Pseudonocardiaceae</taxon>
        <taxon>Amycolatopsis</taxon>
    </lineage>
</organism>
<dbReference type="Pfam" id="PF13671">
    <property type="entry name" value="AAA_33"/>
    <property type="match status" value="1"/>
</dbReference>
<dbReference type="RefSeq" id="WP_229874223.1">
    <property type="nucleotide sequence ID" value="NZ_BNAU01000001.1"/>
</dbReference>
<dbReference type="EMBL" id="BNAU01000001">
    <property type="protein sequence ID" value="GHE82107.1"/>
    <property type="molecule type" value="Genomic_DNA"/>
</dbReference>
<name>A0ABQ3IGA5_9PSEU</name>
<protein>
    <recommendedName>
        <fullName evidence="3">Phosphotransferase</fullName>
    </recommendedName>
</protein>
<keyword evidence="2" id="KW-1185">Reference proteome</keyword>
<dbReference type="Gene3D" id="3.40.50.300">
    <property type="entry name" value="P-loop containing nucleotide triphosphate hydrolases"/>
    <property type="match status" value="1"/>
</dbReference>
<accession>A0ABQ3IGA5</accession>
<evidence type="ECO:0008006" key="3">
    <source>
        <dbReference type="Google" id="ProtNLM"/>
    </source>
</evidence>